<dbReference type="PANTHER" id="PTHR42939">
    <property type="entry name" value="ABC TRANSPORTER ATP-BINDING PROTEIN ALBC-RELATED"/>
    <property type="match status" value="1"/>
</dbReference>
<feature type="domain" description="ABC transporter" evidence="4">
    <location>
        <begin position="2"/>
        <end position="229"/>
    </location>
</feature>
<evidence type="ECO:0000313" key="5">
    <source>
        <dbReference type="EMBL" id="ATX71524.1"/>
    </source>
</evidence>
<sequence length="246" mass="28322">MLKIIDLQKKYKDFALEIENLEIKKDCIIGLVGMNGSGKTILMKSIFNLIRFNKGQILIDGDNLFKQQNLKRIAFFPDQNTVPLDLTVQEYWQYIATLVNLSTKEFKIKEEKSIKLTKLEKLYKKTIKQLSSGEKKRAIMGSVLLTEPELIFFDEPTANLDINATAEMLEIIKQLSSIGVGIFITSHDAEEMQDLINHLVLIKDGKILYDQAFDKGKEKLVDIYKSFYKNQDAINPEYIKDIYAKN</sequence>
<evidence type="ECO:0000256" key="3">
    <source>
        <dbReference type="ARBA" id="ARBA00022840"/>
    </source>
</evidence>
<dbReference type="InterPro" id="IPR051782">
    <property type="entry name" value="ABC_Transporter_VariousFunc"/>
</dbReference>
<dbReference type="AlphaFoldDB" id="A0A2K8KNW7"/>
<dbReference type="Gene3D" id="3.40.50.300">
    <property type="entry name" value="P-loop containing nucleotide triphosphate hydrolases"/>
    <property type="match status" value="1"/>
</dbReference>
<dbReference type="Proteomes" id="UP000231179">
    <property type="component" value="Chromosome"/>
</dbReference>
<dbReference type="InterPro" id="IPR003439">
    <property type="entry name" value="ABC_transporter-like_ATP-bd"/>
</dbReference>
<dbReference type="Pfam" id="PF00005">
    <property type="entry name" value="ABC_tran"/>
    <property type="match status" value="1"/>
</dbReference>
<keyword evidence="3 5" id="KW-0067">ATP-binding</keyword>
<accession>A0A2K8KNW7</accession>
<dbReference type="PANTHER" id="PTHR42939:SF1">
    <property type="entry name" value="ABC TRANSPORTER ATP-BINDING PROTEIN ALBC-RELATED"/>
    <property type="match status" value="1"/>
</dbReference>
<dbReference type="InterPro" id="IPR017871">
    <property type="entry name" value="ABC_transporter-like_CS"/>
</dbReference>
<keyword evidence="6" id="KW-1185">Reference proteome</keyword>
<dbReference type="GO" id="GO:0016887">
    <property type="term" value="F:ATP hydrolysis activity"/>
    <property type="evidence" value="ECO:0007669"/>
    <property type="project" value="InterPro"/>
</dbReference>
<gene>
    <name evidence="5" type="ORF">SCLAR_v1c12240</name>
</gene>
<dbReference type="EMBL" id="CP024870">
    <property type="protein sequence ID" value="ATX71524.1"/>
    <property type="molecule type" value="Genomic_DNA"/>
</dbReference>
<dbReference type="InterPro" id="IPR003593">
    <property type="entry name" value="AAA+_ATPase"/>
</dbReference>
<evidence type="ECO:0000259" key="4">
    <source>
        <dbReference type="PROSITE" id="PS50893"/>
    </source>
</evidence>
<dbReference type="PROSITE" id="PS50893">
    <property type="entry name" value="ABC_TRANSPORTER_2"/>
    <property type="match status" value="1"/>
</dbReference>
<dbReference type="PROSITE" id="PS00211">
    <property type="entry name" value="ABC_TRANSPORTER_1"/>
    <property type="match status" value="1"/>
</dbReference>
<name>A0A2K8KNW7_9MOLU</name>
<dbReference type="GO" id="GO:0005524">
    <property type="term" value="F:ATP binding"/>
    <property type="evidence" value="ECO:0007669"/>
    <property type="project" value="UniProtKB-KW"/>
</dbReference>
<reference evidence="5 6" key="1">
    <citation type="submission" date="2017-11" db="EMBL/GenBank/DDBJ databases">
        <title>Complete genome sequence of Spiroplasma clarkii CN-5 (DSM 19994).</title>
        <authorList>
            <person name="Tsai Y.-M."/>
            <person name="Chang A."/>
            <person name="Lo W.-S."/>
            <person name="Kuo C.-H."/>
        </authorList>
    </citation>
    <scope>NUCLEOTIDE SEQUENCE [LARGE SCALE GENOMIC DNA]</scope>
    <source>
        <strain evidence="5 6">CN-5</strain>
    </source>
</reference>
<evidence type="ECO:0000313" key="6">
    <source>
        <dbReference type="Proteomes" id="UP000231179"/>
    </source>
</evidence>
<evidence type="ECO:0000256" key="1">
    <source>
        <dbReference type="ARBA" id="ARBA00022448"/>
    </source>
</evidence>
<keyword evidence="2" id="KW-0547">Nucleotide-binding</keyword>
<keyword evidence="1" id="KW-0813">Transport</keyword>
<protein>
    <submittedName>
        <fullName evidence="5">ABC transporter ATP-binding protein</fullName>
    </submittedName>
</protein>
<dbReference type="InterPro" id="IPR027417">
    <property type="entry name" value="P-loop_NTPase"/>
</dbReference>
<organism evidence="5 6">
    <name type="scientific">Spiroplasma clarkii</name>
    <dbReference type="NCBI Taxonomy" id="2139"/>
    <lineage>
        <taxon>Bacteria</taxon>
        <taxon>Bacillati</taxon>
        <taxon>Mycoplasmatota</taxon>
        <taxon>Mollicutes</taxon>
        <taxon>Entomoplasmatales</taxon>
        <taxon>Spiroplasmataceae</taxon>
        <taxon>Spiroplasma</taxon>
    </lineage>
</organism>
<dbReference type="RefSeq" id="WP_169921863.1">
    <property type="nucleotide sequence ID" value="NZ_CP024870.1"/>
</dbReference>
<dbReference type="SUPFAM" id="SSF52540">
    <property type="entry name" value="P-loop containing nucleoside triphosphate hydrolases"/>
    <property type="match status" value="1"/>
</dbReference>
<dbReference type="SMART" id="SM00382">
    <property type="entry name" value="AAA"/>
    <property type="match status" value="1"/>
</dbReference>
<dbReference type="CDD" id="cd03230">
    <property type="entry name" value="ABC_DR_subfamily_A"/>
    <property type="match status" value="1"/>
</dbReference>
<proteinExistence type="predicted"/>
<evidence type="ECO:0000256" key="2">
    <source>
        <dbReference type="ARBA" id="ARBA00022741"/>
    </source>
</evidence>